<dbReference type="GO" id="GO:0006412">
    <property type="term" value="P:translation"/>
    <property type="evidence" value="ECO:0007669"/>
    <property type="project" value="UniProtKB-UniRule"/>
</dbReference>
<feature type="compositionally biased region" description="Basic and acidic residues" evidence="8">
    <location>
        <begin position="150"/>
        <end position="166"/>
    </location>
</feature>
<evidence type="ECO:0000256" key="5">
    <source>
        <dbReference type="ARBA" id="ARBA00023274"/>
    </source>
</evidence>
<comment type="similarity">
    <text evidence="1 7">Belongs to the bacterial ribosomal protein bL9 family.</text>
</comment>
<dbReference type="Gene3D" id="3.40.5.10">
    <property type="entry name" value="Ribosomal protein L9, N-terminal domain"/>
    <property type="match status" value="1"/>
</dbReference>
<dbReference type="EMBL" id="CP039690">
    <property type="protein sequence ID" value="QCI68051.1"/>
    <property type="molecule type" value="Genomic_DNA"/>
</dbReference>
<feature type="region of interest" description="Disordered" evidence="8">
    <location>
        <begin position="150"/>
        <end position="188"/>
    </location>
</feature>
<sequence>MDVILLQRVAKLGQMGEVVKVKPGYARNYLLTQGKALRATETNRKKFETMKVQLEAHNLELKKDAEAIAARLDGTTYVVIRQAGETGHLYGSVSARDLSEAITAGGVTVERSMIQLDSPIKAIGLHKVTIALHPEVDAHVTVNVARSVGEAERQTQGEDLTQRAEEPTFETFNPEDFQDGGEAGQPEA</sequence>
<evidence type="ECO:0000256" key="6">
    <source>
        <dbReference type="ARBA" id="ARBA00035292"/>
    </source>
</evidence>
<keyword evidence="5 7" id="KW-0687">Ribonucleoprotein</keyword>
<name>A0A4D7B508_9HYPH</name>
<accession>A0A4D7B508</accession>
<dbReference type="InterPro" id="IPR036791">
    <property type="entry name" value="Ribosomal_bL9_C_sf"/>
</dbReference>
<evidence type="ECO:0000256" key="8">
    <source>
        <dbReference type="SAM" id="MobiDB-lite"/>
    </source>
</evidence>
<keyword evidence="11" id="KW-1185">Reference proteome</keyword>
<dbReference type="OrthoDB" id="9788336at2"/>
<organism evidence="10 11">
    <name type="scientific">Phreatobacter stygius</name>
    <dbReference type="NCBI Taxonomy" id="1940610"/>
    <lineage>
        <taxon>Bacteria</taxon>
        <taxon>Pseudomonadati</taxon>
        <taxon>Pseudomonadota</taxon>
        <taxon>Alphaproteobacteria</taxon>
        <taxon>Hyphomicrobiales</taxon>
        <taxon>Phreatobacteraceae</taxon>
        <taxon>Phreatobacter</taxon>
    </lineage>
</organism>
<evidence type="ECO:0000256" key="2">
    <source>
        <dbReference type="ARBA" id="ARBA00022730"/>
    </source>
</evidence>
<dbReference type="SUPFAM" id="SSF55658">
    <property type="entry name" value="L9 N-domain-like"/>
    <property type="match status" value="1"/>
</dbReference>
<evidence type="ECO:0000256" key="3">
    <source>
        <dbReference type="ARBA" id="ARBA00022884"/>
    </source>
</evidence>
<evidence type="ECO:0000256" key="4">
    <source>
        <dbReference type="ARBA" id="ARBA00022980"/>
    </source>
</evidence>
<evidence type="ECO:0000256" key="1">
    <source>
        <dbReference type="ARBA" id="ARBA00010605"/>
    </source>
</evidence>
<reference evidence="10 11" key="1">
    <citation type="submission" date="2019-04" db="EMBL/GenBank/DDBJ databases">
        <title>Phreatobacter aquaticus sp. nov.</title>
        <authorList>
            <person name="Choi A."/>
        </authorList>
    </citation>
    <scope>NUCLEOTIDE SEQUENCE [LARGE SCALE GENOMIC DNA]</scope>
    <source>
        <strain evidence="10 11">KCTC 52518</strain>
    </source>
</reference>
<dbReference type="InterPro" id="IPR020069">
    <property type="entry name" value="Ribosomal_bL9_C"/>
</dbReference>
<evidence type="ECO:0000313" key="10">
    <source>
        <dbReference type="EMBL" id="QCI68051.1"/>
    </source>
</evidence>
<dbReference type="AlphaFoldDB" id="A0A4D7B508"/>
<dbReference type="Proteomes" id="UP000298781">
    <property type="component" value="Chromosome"/>
</dbReference>
<evidence type="ECO:0000259" key="9">
    <source>
        <dbReference type="PROSITE" id="PS00651"/>
    </source>
</evidence>
<dbReference type="HAMAP" id="MF_00503">
    <property type="entry name" value="Ribosomal_bL9"/>
    <property type="match status" value="1"/>
</dbReference>
<dbReference type="Pfam" id="PF01281">
    <property type="entry name" value="Ribosomal_L9_N"/>
    <property type="match status" value="1"/>
</dbReference>
<dbReference type="InterPro" id="IPR036935">
    <property type="entry name" value="Ribosomal_bL9_N_sf"/>
</dbReference>
<evidence type="ECO:0000313" key="11">
    <source>
        <dbReference type="Proteomes" id="UP000298781"/>
    </source>
</evidence>
<dbReference type="InterPro" id="IPR020070">
    <property type="entry name" value="Ribosomal_bL9_N"/>
</dbReference>
<dbReference type="RefSeq" id="WP_136963471.1">
    <property type="nucleotide sequence ID" value="NZ_CP039690.1"/>
</dbReference>
<dbReference type="PANTHER" id="PTHR21368">
    <property type="entry name" value="50S RIBOSOMAL PROTEIN L9"/>
    <property type="match status" value="1"/>
</dbReference>
<dbReference type="KEGG" id="pstg:E8M01_29780"/>
<keyword evidence="4 7" id="KW-0689">Ribosomal protein</keyword>
<protein>
    <recommendedName>
        <fullName evidence="6 7">Large ribosomal subunit protein bL9</fullName>
    </recommendedName>
</protein>
<dbReference type="SUPFAM" id="SSF55653">
    <property type="entry name" value="Ribosomal protein L9 C-domain"/>
    <property type="match status" value="1"/>
</dbReference>
<dbReference type="InterPro" id="IPR000244">
    <property type="entry name" value="Ribosomal_bL9"/>
</dbReference>
<dbReference type="GO" id="GO:1990904">
    <property type="term" value="C:ribonucleoprotein complex"/>
    <property type="evidence" value="ECO:0007669"/>
    <property type="project" value="UniProtKB-KW"/>
</dbReference>
<proteinExistence type="inferred from homology"/>
<dbReference type="NCBIfam" id="TIGR00158">
    <property type="entry name" value="L9"/>
    <property type="match status" value="1"/>
</dbReference>
<dbReference type="Gene3D" id="3.10.430.100">
    <property type="entry name" value="Ribosomal protein L9, C-terminal domain"/>
    <property type="match status" value="1"/>
</dbReference>
<dbReference type="InterPro" id="IPR020594">
    <property type="entry name" value="Ribosomal_bL9_bac/chp"/>
</dbReference>
<dbReference type="InterPro" id="IPR009027">
    <property type="entry name" value="Ribosomal_bL9/RNase_H1_N"/>
</dbReference>
<comment type="function">
    <text evidence="7">Binds to the 23S rRNA.</text>
</comment>
<dbReference type="GO" id="GO:0003735">
    <property type="term" value="F:structural constituent of ribosome"/>
    <property type="evidence" value="ECO:0007669"/>
    <property type="project" value="InterPro"/>
</dbReference>
<gene>
    <name evidence="7" type="primary">rplI</name>
    <name evidence="10" type="ORF">E8M01_29780</name>
</gene>
<keyword evidence="3 7" id="KW-0694">RNA-binding</keyword>
<feature type="domain" description="Ribosomal protein L9" evidence="9">
    <location>
        <begin position="13"/>
        <end position="40"/>
    </location>
</feature>
<dbReference type="GO" id="GO:0019843">
    <property type="term" value="F:rRNA binding"/>
    <property type="evidence" value="ECO:0007669"/>
    <property type="project" value="UniProtKB-UniRule"/>
</dbReference>
<dbReference type="Pfam" id="PF03948">
    <property type="entry name" value="Ribosomal_L9_C"/>
    <property type="match status" value="1"/>
</dbReference>
<evidence type="ECO:0000256" key="7">
    <source>
        <dbReference type="HAMAP-Rule" id="MF_00503"/>
    </source>
</evidence>
<dbReference type="GO" id="GO:0005840">
    <property type="term" value="C:ribosome"/>
    <property type="evidence" value="ECO:0007669"/>
    <property type="project" value="UniProtKB-KW"/>
</dbReference>
<dbReference type="PROSITE" id="PS00651">
    <property type="entry name" value="RIBOSOMAL_L9"/>
    <property type="match status" value="1"/>
</dbReference>
<keyword evidence="2 7" id="KW-0699">rRNA-binding</keyword>